<name>A0A8S1R8I7_9CILI</name>
<keyword evidence="2" id="KW-1185">Reference proteome</keyword>
<sequence>MNSQIKNFHALQKTIIWKQSKKWDNQKYQIVKEKIQITIYKNNEIIYSASDGEILRIEYSKENLKSHFLFNNLEQIKNLQWSIEYRQNSKKSVKWSATWCGEILKGVGGYINDGLKQGVWKELIYNYSSQAKIYEIGEYYNDKKKGLWEFIFENKKIGLYNEKGQKHGKWKELSDEFWDKSQVIFNGEYKNGKKIGRWDTLYGEFELIGGGSYDELGNCIKNGHWIELNDGFWSQSQIISNGEYRNGKKVDRWETLYRQMNKEHFQKIGGGFYSKNDNLKIGQWIELSDGFWYDSQVTIYGEYKNGIKIGRWNIWYNNRDTNKNCLIGGGFYDVNGEGIKKGKWIELNHTFWIGAQITFNGEYKNGKRAGFQNILYKNKQIGGGLLDKGDDEIKVGKWIEQYEQFYDDLQIIYNGVYSKGKKVGRWDILFRKVDKYQIIGGGSYHKEDDEIKVGKWTELSKEFKIHSQITYIGEYKNNKKVGNWDIYWNWFGNIKIGGGSYDEIGNGMKIGKWIEYCDYFRDYSQLFFIGGYKNGSKIGKWDILFKRMNLEQMQNIHIKQITSGGGQYSIAGDGIKNGKWIEVIFEFTVNLQLTFNGEYKNGKKIGKWDIWQRDNIINKFEKIGGGLYSQGGDGFKIGKWIELSDQFKQFEQVSYSGVYKNGKKVGRWDIWYKDCVTKKNEQIGGGFYDEEGDGIKIGSWIELCEGFKKNQLFSKEITYNGEYKNDRKVGRWDIMYREWKKENFHQIGYGYYNESGDGIKIGKWMELSYWFYVDMQITYIGEYQNGKKVGAWFEFDLKKNEKLKETKYEV</sequence>
<evidence type="ECO:0000313" key="1">
    <source>
        <dbReference type="EMBL" id="CAD8123452.1"/>
    </source>
</evidence>
<evidence type="ECO:0000313" key="2">
    <source>
        <dbReference type="Proteomes" id="UP000692954"/>
    </source>
</evidence>
<protein>
    <submittedName>
        <fullName evidence="1">Uncharacterized protein</fullName>
    </submittedName>
</protein>
<dbReference type="PANTHER" id="PTHR33706">
    <property type="entry name" value="MORN VARIANT REPEAT PROTEIN"/>
    <property type="match status" value="1"/>
</dbReference>
<proteinExistence type="predicted"/>
<dbReference type="EMBL" id="CAJJDN010000144">
    <property type="protein sequence ID" value="CAD8123452.1"/>
    <property type="molecule type" value="Genomic_DNA"/>
</dbReference>
<dbReference type="OrthoDB" id="298777at2759"/>
<organism evidence="1 2">
    <name type="scientific">Paramecium sonneborni</name>
    <dbReference type="NCBI Taxonomy" id="65129"/>
    <lineage>
        <taxon>Eukaryota</taxon>
        <taxon>Sar</taxon>
        <taxon>Alveolata</taxon>
        <taxon>Ciliophora</taxon>
        <taxon>Intramacronucleata</taxon>
        <taxon>Oligohymenophorea</taxon>
        <taxon>Peniculida</taxon>
        <taxon>Parameciidae</taxon>
        <taxon>Paramecium</taxon>
    </lineage>
</organism>
<reference evidence="1" key="1">
    <citation type="submission" date="2021-01" db="EMBL/GenBank/DDBJ databases">
        <authorList>
            <consortium name="Genoscope - CEA"/>
            <person name="William W."/>
        </authorList>
    </citation>
    <scope>NUCLEOTIDE SEQUENCE</scope>
</reference>
<accession>A0A8S1R8I7</accession>
<dbReference type="AlphaFoldDB" id="A0A8S1R8I7"/>
<dbReference type="PANTHER" id="PTHR33706:SF1">
    <property type="entry name" value="TPR REPEAT PROTEIN"/>
    <property type="match status" value="1"/>
</dbReference>
<dbReference type="Proteomes" id="UP000692954">
    <property type="component" value="Unassembled WGS sequence"/>
</dbReference>
<gene>
    <name evidence="1" type="ORF">PSON_ATCC_30995.1.T1440162</name>
</gene>
<comment type="caution">
    <text evidence="1">The sequence shown here is derived from an EMBL/GenBank/DDBJ whole genome shotgun (WGS) entry which is preliminary data.</text>
</comment>